<name>A0A397VA32_9GLOM</name>
<reference evidence="1 2" key="1">
    <citation type="submission" date="2018-06" db="EMBL/GenBank/DDBJ databases">
        <title>Comparative genomics reveals the genomic features of Rhizophagus irregularis, R. cerebriforme, R. diaphanum and Gigaspora rosea, and their symbiotic lifestyle signature.</title>
        <authorList>
            <person name="Morin E."/>
            <person name="San Clemente H."/>
            <person name="Chen E.C.H."/>
            <person name="De La Providencia I."/>
            <person name="Hainaut M."/>
            <person name="Kuo A."/>
            <person name="Kohler A."/>
            <person name="Murat C."/>
            <person name="Tang N."/>
            <person name="Roy S."/>
            <person name="Loubradou J."/>
            <person name="Henrissat B."/>
            <person name="Grigoriev I.V."/>
            <person name="Corradi N."/>
            <person name="Roux C."/>
            <person name="Martin F.M."/>
        </authorList>
    </citation>
    <scope>NUCLEOTIDE SEQUENCE [LARGE SCALE GENOMIC DNA]</scope>
    <source>
        <strain evidence="1 2">DAOM 194757</strain>
    </source>
</reference>
<dbReference type="Proteomes" id="UP000266673">
    <property type="component" value="Unassembled WGS sequence"/>
</dbReference>
<protein>
    <submittedName>
        <fullName evidence="1">Uncharacterized protein</fullName>
    </submittedName>
</protein>
<comment type="caution">
    <text evidence="1">The sequence shown here is derived from an EMBL/GenBank/DDBJ whole genome shotgun (WGS) entry which is preliminary data.</text>
</comment>
<organism evidence="1 2">
    <name type="scientific">Gigaspora rosea</name>
    <dbReference type="NCBI Taxonomy" id="44941"/>
    <lineage>
        <taxon>Eukaryota</taxon>
        <taxon>Fungi</taxon>
        <taxon>Fungi incertae sedis</taxon>
        <taxon>Mucoromycota</taxon>
        <taxon>Glomeromycotina</taxon>
        <taxon>Glomeromycetes</taxon>
        <taxon>Diversisporales</taxon>
        <taxon>Gigasporaceae</taxon>
        <taxon>Gigaspora</taxon>
    </lineage>
</organism>
<feature type="non-terminal residue" evidence="1">
    <location>
        <position position="633"/>
    </location>
</feature>
<dbReference type="AlphaFoldDB" id="A0A397VA32"/>
<keyword evidence="2" id="KW-1185">Reference proteome</keyword>
<gene>
    <name evidence="1" type="ORF">C2G38_2245482</name>
</gene>
<sequence length="633" mass="73913">MREEEKSIVKLLNLDCGLFYTNRCFTPSNPIFDDGELKLEKYSDDLLVYRPNKNDENSLDAWGIFEQTFSTLNIQSSKLQRKTFNLSENDIGLLIPILMIEYCGKPNDIFQSIINLESQSNEPDFLWIGEFFAKKVLVGGALVLKDVFRYSHNSLEQLKSLIIKSVNKFRYVNKKNLSKEIIDSKQLYIHIEDLDGNLLKNTEMLDTYIQQLYEFKKATVITYEEVIPTYIVLDAENQQKRFNKRLVPGISTYHEECNMNVWIGIQQLIRERKLVHGLIIKSNEFIPSLYPAVELKFEPSIKLLNTATKLNISHLSTQKELFYITSRIDIFNNKFNLLDKMPFVTVNNNSQINSLHCGIIYEKIEMDIKDVIKPSQQLEVEVKEALEKNNPYNELERIFAKYGHVFCIKFSIGGRLTKLNEFPLTESEIKNVSNNKFEDFESHQETLNAWINLLDQFKMDKNMYIIEESLSHVRNDYNTVVVSNDNIDDWAKSVSKNLDTWQVVNRQQFIPLYKLFSNSLQKEIEFLLSNENRILMTGISKLKNNKIRYYYEKFDQPLESDKYQVIGSIVSDGLEEVNLIVSFRMLTVSGFSIIIEELDDKSSMKPIANDLKVYWQLIGGPLFVKYFSKNNRN</sequence>
<dbReference type="OrthoDB" id="2428127at2759"/>
<accession>A0A397VA32</accession>
<proteinExistence type="predicted"/>
<evidence type="ECO:0000313" key="1">
    <source>
        <dbReference type="EMBL" id="RIB18902.1"/>
    </source>
</evidence>
<dbReference type="EMBL" id="QKWP01000509">
    <property type="protein sequence ID" value="RIB18902.1"/>
    <property type="molecule type" value="Genomic_DNA"/>
</dbReference>
<evidence type="ECO:0000313" key="2">
    <source>
        <dbReference type="Proteomes" id="UP000266673"/>
    </source>
</evidence>